<gene>
    <name evidence="6" type="ORF">SAMN04488052_101679</name>
</gene>
<dbReference type="AlphaFoldDB" id="A0A1H8QN72"/>
<accession>A0A1H8QN72</accession>
<dbReference type="Pfam" id="PF03466">
    <property type="entry name" value="LysR_substrate"/>
    <property type="match status" value="1"/>
</dbReference>
<dbReference type="SUPFAM" id="SSF53850">
    <property type="entry name" value="Periplasmic binding protein-like II"/>
    <property type="match status" value="1"/>
</dbReference>
<dbReference type="InterPro" id="IPR000847">
    <property type="entry name" value="LysR_HTH_N"/>
</dbReference>
<dbReference type="PANTHER" id="PTHR30579:SF7">
    <property type="entry name" value="HTH-TYPE TRANSCRIPTIONAL REGULATOR LRHA-RELATED"/>
    <property type="match status" value="1"/>
</dbReference>
<feature type="domain" description="HTH lysR-type" evidence="5">
    <location>
        <begin position="11"/>
        <end position="68"/>
    </location>
</feature>
<dbReference type="InterPro" id="IPR036388">
    <property type="entry name" value="WH-like_DNA-bd_sf"/>
</dbReference>
<evidence type="ECO:0000256" key="4">
    <source>
        <dbReference type="ARBA" id="ARBA00023163"/>
    </source>
</evidence>
<dbReference type="PANTHER" id="PTHR30579">
    <property type="entry name" value="TRANSCRIPTIONAL REGULATOR"/>
    <property type="match status" value="1"/>
</dbReference>
<evidence type="ECO:0000256" key="1">
    <source>
        <dbReference type="ARBA" id="ARBA00009437"/>
    </source>
</evidence>
<evidence type="ECO:0000313" key="7">
    <source>
        <dbReference type="Proteomes" id="UP000199657"/>
    </source>
</evidence>
<dbReference type="SUPFAM" id="SSF46785">
    <property type="entry name" value="Winged helix' DNA-binding domain"/>
    <property type="match status" value="1"/>
</dbReference>
<reference evidence="6 7" key="1">
    <citation type="submission" date="2016-10" db="EMBL/GenBank/DDBJ databases">
        <authorList>
            <person name="de Groot N.N."/>
        </authorList>
    </citation>
    <scope>NUCLEOTIDE SEQUENCE [LARGE SCALE GENOMIC DNA]</scope>
    <source>
        <strain evidence="6 7">CGMCC 1.6291</strain>
    </source>
</reference>
<dbReference type="InterPro" id="IPR036390">
    <property type="entry name" value="WH_DNA-bd_sf"/>
</dbReference>
<evidence type="ECO:0000256" key="3">
    <source>
        <dbReference type="ARBA" id="ARBA00023125"/>
    </source>
</evidence>
<dbReference type="Proteomes" id="UP000199657">
    <property type="component" value="Unassembled WGS sequence"/>
</dbReference>
<evidence type="ECO:0000256" key="2">
    <source>
        <dbReference type="ARBA" id="ARBA00023015"/>
    </source>
</evidence>
<dbReference type="Pfam" id="PF00126">
    <property type="entry name" value="HTH_1"/>
    <property type="match status" value="1"/>
</dbReference>
<comment type="similarity">
    <text evidence="1">Belongs to the LysR transcriptional regulatory family.</text>
</comment>
<dbReference type="PROSITE" id="PS50931">
    <property type="entry name" value="HTH_LYSR"/>
    <property type="match status" value="1"/>
</dbReference>
<dbReference type="EMBL" id="FOEG01000001">
    <property type="protein sequence ID" value="SEO55660.1"/>
    <property type="molecule type" value="Genomic_DNA"/>
</dbReference>
<dbReference type="FunFam" id="1.10.10.10:FF:000001">
    <property type="entry name" value="LysR family transcriptional regulator"/>
    <property type="match status" value="1"/>
</dbReference>
<keyword evidence="7" id="KW-1185">Reference proteome</keyword>
<proteinExistence type="inferred from homology"/>
<sequence length="291" mass="31281">MMTGNAPHRPLDLVVLQTFVGVVEAGGFTAAAARLHLAQSTVSAHMARLEETLGCRLLRRGQRLAIPTPAGERLLAHARQMLRQNALAWQDVLDQRLDGVVRLGIPDDYVIYLPETLAAFESRFPGVDLEVRCGLSVDLVTDVRSGALDLAVVTRQPKSPGGEVLRREPLVWAGSPRHDTHHRSPLPLALSREGVCIFRDSALSALDAAGLPRRVAYTSASLSGLCSAVHAGLAVTVLTPSMLTSGMRVLGPDDGLPELPAIEVALHRSPGRPNEAARQLALQLQERLETP</sequence>
<dbReference type="GO" id="GO:0003700">
    <property type="term" value="F:DNA-binding transcription factor activity"/>
    <property type="evidence" value="ECO:0007669"/>
    <property type="project" value="InterPro"/>
</dbReference>
<dbReference type="Gene3D" id="3.40.190.10">
    <property type="entry name" value="Periplasmic binding protein-like II"/>
    <property type="match status" value="2"/>
</dbReference>
<dbReference type="PRINTS" id="PR00039">
    <property type="entry name" value="HTHLYSR"/>
</dbReference>
<protein>
    <submittedName>
        <fullName evidence="6">Transcriptional regulator, LysR family</fullName>
    </submittedName>
</protein>
<dbReference type="InterPro" id="IPR005119">
    <property type="entry name" value="LysR_subst-bd"/>
</dbReference>
<keyword evidence="3" id="KW-0238">DNA-binding</keyword>
<dbReference type="STRING" id="406100.SAMN04488052_101679"/>
<evidence type="ECO:0000313" key="6">
    <source>
        <dbReference type="EMBL" id="SEO55660.1"/>
    </source>
</evidence>
<name>A0A1H8QN72_9GAMM</name>
<dbReference type="InterPro" id="IPR050176">
    <property type="entry name" value="LTTR"/>
</dbReference>
<evidence type="ECO:0000259" key="5">
    <source>
        <dbReference type="PROSITE" id="PS50931"/>
    </source>
</evidence>
<keyword evidence="4" id="KW-0804">Transcription</keyword>
<dbReference type="GO" id="GO:0003677">
    <property type="term" value="F:DNA binding"/>
    <property type="evidence" value="ECO:0007669"/>
    <property type="project" value="UniProtKB-KW"/>
</dbReference>
<dbReference type="Gene3D" id="1.10.10.10">
    <property type="entry name" value="Winged helix-like DNA-binding domain superfamily/Winged helix DNA-binding domain"/>
    <property type="match status" value="1"/>
</dbReference>
<organism evidence="6 7">
    <name type="scientific">Aquisalimonas asiatica</name>
    <dbReference type="NCBI Taxonomy" id="406100"/>
    <lineage>
        <taxon>Bacteria</taxon>
        <taxon>Pseudomonadati</taxon>
        <taxon>Pseudomonadota</taxon>
        <taxon>Gammaproteobacteria</taxon>
        <taxon>Chromatiales</taxon>
        <taxon>Ectothiorhodospiraceae</taxon>
        <taxon>Aquisalimonas</taxon>
    </lineage>
</organism>
<keyword evidence="2" id="KW-0805">Transcription regulation</keyword>